<gene>
    <name evidence="5" type="ORF">ACFSCS_07470</name>
</gene>
<dbReference type="InterPro" id="IPR013783">
    <property type="entry name" value="Ig-like_fold"/>
</dbReference>
<dbReference type="Gene3D" id="2.60.40.10">
    <property type="entry name" value="Immunoglobulins"/>
    <property type="match status" value="1"/>
</dbReference>
<evidence type="ECO:0000313" key="5">
    <source>
        <dbReference type="EMBL" id="MFD1890022.1"/>
    </source>
</evidence>
<dbReference type="InterPro" id="IPR026891">
    <property type="entry name" value="Fn3-like"/>
</dbReference>
<evidence type="ECO:0000259" key="4">
    <source>
        <dbReference type="SMART" id="SM01217"/>
    </source>
</evidence>
<proteinExistence type="inferred from homology"/>
<evidence type="ECO:0000256" key="3">
    <source>
        <dbReference type="SAM" id="MobiDB-lite"/>
    </source>
</evidence>
<dbReference type="PANTHER" id="PTHR42715">
    <property type="entry name" value="BETA-GLUCOSIDASE"/>
    <property type="match status" value="1"/>
</dbReference>
<evidence type="ECO:0000313" key="6">
    <source>
        <dbReference type="Proteomes" id="UP001597326"/>
    </source>
</evidence>
<dbReference type="InterPro" id="IPR050288">
    <property type="entry name" value="Cellulose_deg_GH3"/>
</dbReference>
<reference evidence="6" key="1">
    <citation type="journal article" date="2019" name="Int. J. Syst. Evol. Microbiol.">
        <title>The Global Catalogue of Microorganisms (GCM) 10K type strain sequencing project: providing services to taxonomists for standard genome sequencing and annotation.</title>
        <authorList>
            <consortium name="The Broad Institute Genomics Platform"/>
            <consortium name="The Broad Institute Genome Sequencing Center for Infectious Disease"/>
            <person name="Wu L."/>
            <person name="Ma J."/>
        </authorList>
    </citation>
    <scope>NUCLEOTIDE SEQUENCE [LARGE SCALE GENOMIC DNA]</scope>
    <source>
        <strain evidence="6">CAIM 431</strain>
    </source>
</reference>
<dbReference type="RefSeq" id="WP_343873146.1">
    <property type="nucleotide sequence ID" value="NZ_BAAAIX010000013.1"/>
</dbReference>
<accession>A0ABW4RUM0</accession>
<dbReference type="Pfam" id="PF14310">
    <property type="entry name" value="Fn3-like"/>
    <property type="match status" value="1"/>
</dbReference>
<feature type="region of interest" description="Disordered" evidence="3">
    <location>
        <begin position="326"/>
        <end position="349"/>
    </location>
</feature>
<dbReference type="PANTHER" id="PTHR42715:SF10">
    <property type="entry name" value="BETA-GLUCOSIDASE"/>
    <property type="match status" value="1"/>
</dbReference>
<name>A0ABW4RUM0_9ACTN</name>
<dbReference type="Proteomes" id="UP001597326">
    <property type="component" value="Unassembled WGS sequence"/>
</dbReference>
<dbReference type="InterPro" id="IPR002772">
    <property type="entry name" value="Glyco_hydro_3_C"/>
</dbReference>
<evidence type="ECO:0000256" key="1">
    <source>
        <dbReference type="ARBA" id="ARBA00005336"/>
    </source>
</evidence>
<feature type="domain" description="Fibronectin type III-like" evidence="4">
    <location>
        <begin position="244"/>
        <end position="313"/>
    </location>
</feature>
<sequence length="392" mass="40524">MRNKGLLPLDQGTRSIAVIGSAAGRNALGSGGGSAHVVADRLVTPLQGIAREAEARGVSMRSYTGALPATAAQTAREADVAVVVVSKLMTESKDEWDLLLSPTDRLVLEAVTKANPRTVVVVNTGAPVDLTPASQAAALLWMGYPGQSFGSTLADLLWGRTAPGGRLPVTWPASAAQLPTRQESLAVGYRWYAQQGHQPLAAFGSGLGYTSFAYTNLAVGAEQGDGSIPVSVTVRNTGSRAGAAVPQLYVDQPAGVPATPRALKDFAKVQLAPGESRTVTLQLTRRDLSHWDVSRTRWVRSAGDYAVHLGDSAADLRLRGTAHVAATTDTSIPTPAAPAGAPAGDESAGESFKDTMVCGNGGFMAGGVGLASYFGLARQRQAVVAPTDEAGR</sequence>
<dbReference type="GO" id="GO:0016787">
    <property type="term" value="F:hydrolase activity"/>
    <property type="evidence" value="ECO:0007669"/>
    <property type="project" value="UniProtKB-KW"/>
</dbReference>
<keyword evidence="2 5" id="KW-0378">Hydrolase</keyword>
<dbReference type="EMBL" id="JBHUFZ010000016">
    <property type="protein sequence ID" value="MFD1890022.1"/>
    <property type="molecule type" value="Genomic_DNA"/>
</dbReference>
<dbReference type="SMART" id="SM01217">
    <property type="entry name" value="Fn3_like"/>
    <property type="match status" value="1"/>
</dbReference>
<dbReference type="SUPFAM" id="SSF52279">
    <property type="entry name" value="Beta-D-glucan exohydrolase, C-terminal domain"/>
    <property type="match status" value="1"/>
</dbReference>
<dbReference type="Pfam" id="PF01915">
    <property type="entry name" value="Glyco_hydro_3_C"/>
    <property type="match status" value="1"/>
</dbReference>
<comment type="similarity">
    <text evidence="1">Belongs to the glycosyl hydrolase 3 family.</text>
</comment>
<evidence type="ECO:0000256" key="2">
    <source>
        <dbReference type="ARBA" id="ARBA00022801"/>
    </source>
</evidence>
<protein>
    <submittedName>
        <fullName evidence="5">Glycoside hydrolase family 3 C-terminal domain-containing protein</fullName>
    </submittedName>
</protein>
<comment type="caution">
    <text evidence="5">The sequence shown here is derived from an EMBL/GenBank/DDBJ whole genome shotgun (WGS) entry which is preliminary data.</text>
</comment>
<dbReference type="Gene3D" id="3.40.50.1700">
    <property type="entry name" value="Glycoside hydrolase family 3 C-terminal domain"/>
    <property type="match status" value="1"/>
</dbReference>
<organism evidence="5 6">
    <name type="scientific">Luteococcus peritonei</name>
    <dbReference type="NCBI Taxonomy" id="88874"/>
    <lineage>
        <taxon>Bacteria</taxon>
        <taxon>Bacillati</taxon>
        <taxon>Actinomycetota</taxon>
        <taxon>Actinomycetes</taxon>
        <taxon>Propionibacteriales</taxon>
        <taxon>Propionibacteriaceae</taxon>
        <taxon>Luteococcus</taxon>
    </lineage>
</organism>
<keyword evidence="6" id="KW-1185">Reference proteome</keyword>
<dbReference type="InterPro" id="IPR036881">
    <property type="entry name" value="Glyco_hydro_3_C_sf"/>
</dbReference>